<accession>A0A1C4E014</accession>
<protein>
    <submittedName>
        <fullName evidence="2">Pilus assembly protein CpaB</fullName>
    </submittedName>
</protein>
<sequence length="254" mass="28452">MLESKRKAIIFIVLSLLLALTAGFFVLQKVRALNTELGGMTEVIVAAENINSRTLLEPSQVTTMSIPNKFVTESHITKGEELKNSVSIVALKEGDILTKNIIKPYSNVSDANNRLVTMVSSDKIYFDEKLENLDRVDIIVSQTLDGKPKTELFMKDVRVASILSNKEKKFAGVALEIAAEDAPNLIHMQNYADSIRILKANVGKASTEEEPQEKKEESEPAETKQQEQPKKEEPKQEEPKQEPKKEDADKKKEQ</sequence>
<evidence type="ECO:0000256" key="1">
    <source>
        <dbReference type="SAM" id="MobiDB-lite"/>
    </source>
</evidence>
<dbReference type="Proteomes" id="UP000181997">
    <property type="component" value="Unassembled WGS sequence"/>
</dbReference>
<evidence type="ECO:0000313" key="3">
    <source>
        <dbReference type="Proteomes" id="UP000181997"/>
    </source>
</evidence>
<feature type="region of interest" description="Disordered" evidence="1">
    <location>
        <begin position="203"/>
        <end position="254"/>
    </location>
</feature>
<dbReference type="AlphaFoldDB" id="A0A1C4E014"/>
<organism evidence="2 3">
    <name type="scientific">[Bacillus] enclensis</name>
    <dbReference type="NCBI Taxonomy" id="1402860"/>
    <lineage>
        <taxon>Bacteria</taxon>
        <taxon>Bacillati</taxon>
        <taxon>Bacillota</taxon>
        <taxon>Bacilli</taxon>
        <taxon>Bacillales</taxon>
        <taxon>Bacillaceae</taxon>
        <taxon>Rossellomorea</taxon>
    </lineage>
</organism>
<proteinExistence type="predicted"/>
<reference evidence="3" key="1">
    <citation type="submission" date="2016-08" db="EMBL/GenBank/DDBJ databases">
        <authorList>
            <person name="Varghese N."/>
            <person name="Submissions Spin"/>
        </authorList>
    </citation>
    <scope>NUCLEOTIDE SEQUENCE [LARGE SCALE GENOMIC DNA]</scope>
    <source>
        <strain evidence="3">SGD-1123</strain>
    </source>
</reference>
<dbReference type="RefSeq" id="WP_074440100.1">
    <property type="nucleotide sequence ID" value="NZ_FMAU01000012.1"/>
</dbReference>
<dbReference type="EMBL" id="FMAU01000012">
    <property type="protein sequence ID" value="SCC36953.1"/>
    <property type="molecule type" value="Genomic_DNA"/>
</dbReference>
<gene>
    <name evidence="2" type="ORF">GA0061094_4367</name>
</gene>
<name>A0A1C4E014_9BACI</name>
<evidence type="ECO:0000313" key="2">
    <source>
        <dbReference type="EMBL" id="SCC36953.1"/>
    </source>
</evidence>
<keyword evidence="3" id="KW-1185">Reference proteome</keyword>
<dbReference type="OrthoDB" id="2989382at2"/>
<feature type="compositionally biased region" description="Basic and acidic residues" evidence="1">
    <location>
        <begin position="212"/>
        <end position="254"/>
    </location>
</feature>